<dbReference type="InterPro" id="IPR010559">
    <property type="entry name" value="Sig_transdc_His_kin_internal"/>
</dbReference>
<dbReference type="EMBL" id="MVAB01000001">
    <property type="protein sequence ID" value="OPF87388.1"/>
    <property type="molecule type" value="Genomic_DNA"/>
</dbReference>
<keyword evidence="3" id="KW-0808">Transferase</keyword>
<dbReference type="SUPFAM" id="SSF49785">
    <property type="entry name" value="Galactose-binding domain-like"/>
    <property type="match status" value="1"/>
</dbReference>
<dbReference type="SUPFAM" id="SSF55874">
    <property type="entry name" value="ATPase domain of HSP90 chaperone/DNA topoisomerase II/histidine kinase"/>
    <property type="match status" value="1"/>
</dbReference>
<dbReference type="InterPro" id="IPR011006">
    <property type="entry name" value="CheY-like_superfamily"/>
</dbReference>
<dbReference type="RefSeq" id="WP_158080155.1">
    <property type="nucleotide sequence ID" value="NZ_MVAB01000001.1"/>
</dbReference>
<dbReference type="SUPFAM" id="SSF52172">
    <property type="entry name" value="CheY-like"/>
    <property type="match status" value="1"/>
</dbReference>
<dbReference type="InterPro" id="IPR008979">
    <property type="entry name" value="Galactose-bd-like_sf"/>
</dbReference>
<keyword evidence="5" id="KW-1133">Transmembrane helix</keyword>
<dbReference type="Gene3D" id="2.60.120.260">
    <property type="entry name" value="Galactose-binding domain-like"/>
    <property type="match status" value="1"/>
</dbReference>
<protein>
    <recommendedName>
        <fullName evidence="2">histidine kinase</fullName>
        <ecNumber evidence="2">2.7.13.3</ecNumber>
    </recommendedName>
</protein>
<feature type="modified residue" description="4-aspartylphosphate" evidence="4">
    <location>
        <position position="726"/>
    </location>
</feature>
<name>A0A1V4DFW5_9ENTE</name>
<evidence type="ECO:0000256" key="3">
    <source>
        <dbReference type="ARBA" id="ARBA00022777"/>
    </source>
</evidence>
<gene>
    <name evidence="7" type="ORF">BW731_03790</name>
</gene>
<evidence type="ECO:0000313" key="7">
    <source>
        <dbReference type="EMBL" id="OPF87388.1"/>
    </source>
</evidence>
<dbReference type="InterPro" id="IPR001789">
    <property type="entry name" value="Sig_transdc_resp-reg_receiver"/>
</dbReference>
<reference evidence="7 8" key="1">
    <citation type="submission" date="2017-02" db="EMBL/GenBank/DDBJ databases">
        <title>Vagococcus cremeus sp. nov., isolated from the small intestine of a marten, Martes flavigula.</title>
        <authorList>
            <person name="Tak E.J."/>
            <person name="Bae J.-W."/>
        </authorList>
    </citation>
    <scope>NUCLEOTIDE SEQUENCE [LARGE SCALE GENOMIC DNA]</scope>
    <source>
        <strain evidence="7 8">D7T301</strain>
    </source>
</reference>
<proteinExistence type="predicted"/>
<feature type="transmembrane region" description="Helical" evidence="5">
    <location>
        <begin position="358"/>
        <end position="380"/>
    </location>
</feature>
<evidence type="ECO:0000256" key="2">
    <source>
        <dbReference type="ARBA" id="ARBA00012438"/>
    </source>
</evidence>
<evidence type="ECO:0000256" key="5">
    <source>
        <dbReference type="SAM" id="Phobius"/>
    </source>
</evidence>
<feature type="transmembrane region" description="Helical" evidence="5">
    <location>
        <begin position="386"/>
        <end position="403"/>
    </location>
</feature>
<comment type="caution">
    <text evidence="7">The sequence shown here is derived from an EMBL/GenBank/DDBJ whole genome shotgun (WGS) entry which is preliminary data.</text>
</comment>
<dbReference type="CDD" id="cd00156">
    <property type="entry name" value="REC"/>
    <property type="match status" value="1"/>
</dbReference>
<dbReference type="GO" id="GO:0016020">
    <property type="term" value="C:membrane"/>
    <property type="evidence" value="ECO:0007669"/>
    <property type="project" value="InterPro"/>
</dbReference>
<dbReference type="GO" id="GO:0000155">
    <property type="term" value="F:phosphorelay sensor kinase activity"/>
    <property type="evidence" value="ECO:0007669"/>
    <property type="project" value="InterPro"/>
</dbReference>
<feature type="transmembrane region" description="Helical" evidence="5">
    <location>
        <begin position="237"/>
        <end position="256"/>
    </location>
</feature>
<dbReference type="Pfam" id="PF02518">
    <property type="entry name" value="HATPase_c"/>
    <property type="match status" value="1"/>
</dbReference>
<evidence type="ECO:0000256" key="1">
    <source>
        <dbReference type="ARBA" id="ARBA00000085"/>
    </source>
</evidence>
<dbReference type="InterPro" id="IPR050640">
    <property type="entry name" value="Bact_2-comp_sensor_kinase"/>
</dbReference>
<feature type="transmembrane region" description="Helical" evidence="5">
    <location>
        <begin position="9"/>
        <end position="28"/>
    </location>
</feature>
<dbReference type="Pfam" id="PF00072">
    <property type="entry name" value="Response_reg"/>
    <property type="match status" value="1"/>
</dbReference>
<evidence type="ECO:0000256" key="4">
    <source>
        <dbReference type="PROSITE-ProRule" id="PRU00169"/>
    </source>
</evidence>
<dbReference type="Proteomes" id="UP000189970">
    <property type="component" value="Unassembled WGS sequence"/>
</dbReference>
<dbReference type="PANTHER" id="PTHR34220">
    <property type="entry name" value="SENSOR HISTIDINE KINASE YPDA"/>
    <property type="match status" value="1"/>
</dbReference>
<feature type="transmembrane region" description="Helical" evidence="5">
    <location>
        <begin position="327"/>
        <end position="346"/>
    </location>
</feature>
<feature type="transmembrane region" description="Helical" evidence="5">
    <location>
        <begin position="268"/>
        <end position="289"/>
    </location>
</feature>
<comment type="catalytic activity">
    <reaction evidence="1">
        <text>ATP + protein L-histidine = ADP + protein N-phospho-L-histidine.</text>
        <dbReference type="EC" id="2.7.13.3"/>
    </reaction>
</comment>
<keyword evidence="4" id="KW-0597">Phosphoprotein</keyword>
<keyword evidence="5" id="KW-0472">Membrane</keyword>
<dbReference type="Pfam" id="PF06580">
    <property type="entry name" value="His_kinase"/>
    <property type="match status" value="1"/>
</dbReference>
<evidence type="ECO:0000259" key="6">
    <source>
        <dbReference type="PROSITE" id="PS50110"/>
    </source>
</evidence>
<dbReference type="PROSITE" id="PS50110">
    <property type="entry name" value="RESPONSE_REGULATORY"/>
    <property type="match status" value="1"/>
</dbReference>
<keyword evidence="5" id="KW-0812">Transmembrane</keyword>
<dbReference type="Gene3D" id="3.40.50.2300">
    <property type="match status" value="1"/>
</dbReference>
<accession>A0A1V4DFW5</accession>
<keyword evidence="8" id="KW-1185">Reference proteome</keyword>
<organism evidence="7 8">
    <name type="scientific">Vagococcus martis</name>
    <dbReference type="NCBI Taxonomy" id="1768210"/>
    <lineage>
        <taxon>Bacteria</taxon>
        <taxon>Bacillati</taxon>
        <taxon>Bacillota</taxon>
        <taxon>Bacilli</taxon>
        <taxon>Lactobacillales</taxon>
        <taxon>Enterococcaceae</taxon>
        <taxon>Vagococcus</taxon>
    </lineage>
</organism>
<dbReference type="InterPro" id="IPR036890">
    <property type="entry name" value="HATPase_C_sf"/>
</dbReference>
<evidence type="ECO:0000313" key="8">
    <source>
        <dbReference type="Proteomes" id="UP000189970"/>
    </source>
</evidence>
<dbReference type="SUPFAM" id="SSF47384">
    <property type="entry name" value="Homodimeric domain of signal transducing histidine kinase"/>
    <property type="match status" value="1"/>
</dbReference>
<dbReference type="EC" id="2.7.13.3" evidence="2"/>
<dbReference type="PANTHER" id="PTHR34220:SF7">
    <property type="entry name" value="SENSOR HISTIDINE KINASE YPDA"/>
    <property type="match status" value="1"/>
</dbReference>
<dbReference type="SMART" id="SM00448">
    <property type="entry name" value="REC"/>
    <property type="match status" value="1"/>
</dbReference>
<dbReference type="Gene3D" id="3.30.565.10">
    <property type="entry name" value="Histidine kinase-like ATPase, C-terminal domain"/>
    <property type="match status" value="1"/>
</dbReference>
<feature type="domain" description="Response regulatory" evidence="6">
    <location>
        <begin position="677"/>
        <end position="794"/>
    </location>
</feature>
<sequence>MGKKSYRVWVYFILAIFVSLSLFGRSFWENQFGSIPIKGDKGVVAFDNNELDDKIYSLNGEWSFYPNELLTLNNIDDYHSQIISVPGDWKTQFKKKSKIGYGTYHLKLYLPKHERRFAIHLVSIHSASKIYVDNKLLYEAGVVGTSGKLSEPKNTPKTLLFNKLEGKEVVDIIIQVSNFTDTRSGGIVREILFGDSNVLINQMNISNSLELITLSILMLTVILLLGLYAFVHRKPEVLNVVIILVNFSLLFMIGLGEKLLHHWIDIPYQINTRLVNVTIIIISLLFIKLVIENFSTRYKKFLKYIIKIEVMCLIGCIFLPIEIIQSTSILFILFLILSLSITFIAANRKLEKSVPSQVFFLISLGSLMMHLSSWLCSFITGAVYIYYPFDLLISVFCLMITWLKHYQGVYIQMEDMNTNLIYAMESKNSFLSRVAIKLRKPIKEIDNLISTIMLQTQNTTDAVFREDLAMLEEANQDILVLVNNMVELSNSEFSLKNDFVEPLSITKKINYCTSIVTKNEFYQDVTVVMDIDYSTDVVYGNVRHFVQLIFQVLFIAKRIIPLGTLTFYTEMNEKEQIVLNVKFTECFVSKNQIHIMNMSLHELMEDDTLFESMYGVEMSLLHSMTRLQGGSLAVEQITNGINMKFTFDKAPELDVYAEERFEVITLDENLVQDKKRTILVVSSDVKQLLAIRTMLENRETLVIVTNYTTDALGYIKKYNIDLVIADTILENETGFSFVGDIRKSHTIIQLPILLVVSTNKYKVELNEVYRSGANDYIEKPIDAVELSARVKILIGMKQNIEQAIHFEASWLQAQIEPHFLFNTLNTIISLSSEDEDKMEEVFDAFMTLLHSKYHYDNEGMITLEEEIRLVKSYLLIEETRYGDKLKINWQVDGTLDLKKVEIIPLSIQPIVENAIKHGILPQRGNGTLTICISRVTDSQVKVVIKDDGNGTDKTMSDFLHMRYQKLPVGIGLTNTYYRFKKIMGEELIFESTVGKGTNVSFYLDY</sequence>
<dbReference type="AlphaFoldDB" id="A0A1V4DFW5"/>
<dbReference type="InterPro" id="IPR036097">
    <property type="entry name" value="HisK_dim/P_sf"/>
</dbReference>
<keyword evidence="3" id="KW-0418">Kinase</keyword>
<feature type="transmembrane region" description="Helical" evidence="5">
    <location>
        <begin position="211"/>
        <end position="230"/>
    </location>
</feature>
<dbReference type="InterPro" id="IPR003594">
    <property type="entry name" value="HATPase_dom"/>
</dbReference>